<comment type="caution">
    <text evidence="1">The sequence shown here is derived from an EMBL/GenBank/DDBJ whole genome shotgun (WGS) entry which is preliminary data.</text>
</comment>
<reference evidence="2" key="1">
    <citation type="submission" date="2023-07" db="EMBL/GenBank/DDBJ databases">
        <title>Zobellia barbeyronii sp. nov., a new marine flavobacterium, isolated from green and red algae.</title>
        <authorList>
            <person name="Nedashkovskaya O.I."/>
            <person name="Otstavnykh N."/>
            <person name="Zhukova N."/>
            <person name="Guzev K."/>
            <person name="Chausova V."/>
            <person name="Tekutyeva L."/>
            <person name="Mikhailov V."/>
            <person name="Isaeva M."/>
        </authorList>
    </citation>
    <scope>NUCLEOTIDE SEQUENCE [LARGE SCALE GENOMIC DNA]</scope>
    <source>
        <strain evidence="2">KMM 6746</strain>
    </source>
</reference>
<organism evidence="1 2">
    <name type="scientific">Zobellia barbeyronii</name>
    <dbReference type="NCBI Taxonomy" id="2748009"/>
    <lineage>
        <taxon>Bacteria</taxon>
        <taxon>Pseudomonadati</taxon>
        <taxon>Bacteroidota</taxon>
        <taxon>Flavobacteriia</taxon>
        <taxon>Flavobacteriales</taxon>
        <taxon>Flavobacteriaceae</taxon>
        <taxon>Zobellia</taxon>
    </lineage>
</organism>
<name>A0ABS5WEV9_9FLAO</name>
<evidence type="ECO:0000313" key="1">
    <source>
        <dbReference type="EMBL" id="MBT2161380.1"/>
    </source>
</evidence>
<evidence type="ECO:0000313" key="2">
    <source>
        <dbReference type="Proteomes" id="UP000740413"/>
    </source>
</evidence>
<keyword evidence="2" id="KW-1185">Reference proteome</keyword>
<dbReference type="EMBL" id="JACATN010000003">
    <property type="protein sequence ID" value="MBT2161380.1"/>
    <property type="molecule type" value="Genomic_DNA"/>
</dbReference>
<sequence>MSKTILSKIVPSTFFLIGMGVSRQAPQKSDAFFKRLKTEKVALLLH</sequence>
<accession>A0ABS5WEV9</accession>
<gene>
    <name evidence="1" type="ORF">HW347_08885</name>
</gene>
<protein>
    <submittedName>
        <fullName evidence="1">Uncharacterized protein</fullName>
    </submittedName>
</protein>
<proteinExistence type="predicted"/>
<dbReference type="Proteomes" id="UP000740413">
    <property type="component" value="Unassembled WGS sequence"/>
</dbReference>
<dbReference type="RefSeq" id="WP_214611551.1">
    <property type="nucleotide sequence ID" value="NZ_JACATN010000003.1"/>
</dbReference>